<dbReference type="InterPro" id="IPR000847">
    <property type="entry name" value="LysR_HTH_N"/>
</dbReference>
<dbReference type="EMBL" id="LS483499">
    <property type="protein sequence ID" value="SQK75529.1"/>
    <property type="molecule type" value="Genomic_DNA"/>
</dbReference>
<dbReference type="PANTHER" id="PTHR30126:SF40">
    <property type="entry name" value="HTH-TYPE TRANSCRIPTIONAL REGULATOR GLTR"/>
    <property type="match status" value="1"/>
</dbReference>
<dbReference type="GO" id="GO:0000976">
    <property type="term" value="F:transcription cis-regulatory region binding"/>
    <property type="evidence" value="ECO:0007669"/>
    <property type="project" value="TreeGrafter"/>
</dbReference>
<dbReference type="KEGG" id="tpty:NCTC11468_02432"/>
<dbReference type="SUPFAM" id="SSF46785">
    <property type="entry name" value="Winged helix' DNA-binding domain"/>
    <property type="match status" value="1"/>
</dbReference>
<dbReference type="InterPro" id="IPR036388">
    <property type="entry name" value="WH-like_DNA-bd_sf"/>
</dbReference>
<dbReference type="Gene3D" id="1.10.10.10">
    <property type="entry name" value="Winged helix-like DNA-binding domain superfamily/Winged helix DNA-binding domain"/>
    <property type="match status" value="1"/>
</dbReference>
<gene>
    <name evidence="6" type="primary">yofA_1</name>
    <name evidence="6" type="ORF">NCTC11468_02432</name>
</gene>
<comment type="similarity">
    <text evidence="1">Belongs to the LysR transcriptional regulatory family.</text>
</comment>
<organism evidence="6 7">
    <name type="scientific">Tatumella ptyseos</name>
    <dbReference type="NCBI Taxonomy" id="82987"/>
    <lineage>
        <taxon>Bacteria</taxon>
        <taxon>Pseudomonadati</taxon>
        <taxon>Pseudomonadota</taxon>
        <taxon>Gammaproteobacteria</taxon>
        <taxon>Enterobacterales</taxon>
        <taxon>Erwiniaceae</taxon>
        <taxon>Tatumella</taxon>
    </lineage>
</organism>
<dbReference type="PROSITE" id="PS50931">
    <property type="entry name" value="HTH_LYSR"/>
    <property type="match status" value="1"/>
</dbReference>
<dbReference type="PANTHER" id="PTHR30126">
    <property type="entry name" value="HTH-TYPE TRANSCRIPTIONAL REGULATOR"/>
    <property type="match status" value="1"/>
</dbReference>
<name>A0A2X5NQ50_9GAMM</name>
<keyword evidence="3" id="KW-0238">DNA-binding</keyword>
<sequence>MDLVQLRMFCAVADTGSVARAAELLHRVPSNLTTRLKQLEEELGTDLLIREKQRVRLSPVGHNFLGYAQRILALSEEAISMTRQGNRPEILRSAPWKVRRLPACRVCSRRITSVIRRSLCP</sequence>
<evidence type="ECO:0000256" key="1">
    <source>
        <dbReference type="ARBA" id="ARBA00009437"/>
    </source>
</evidence>
<evidence type="ECO:0000313" key="7">
    <source>
        <dbReference type="Proteomes" id="UP000248758"/>
    </source>
</evidence>
<dbReference type="Pfam" id="PF00126">
    <property type="entry name" value="HTH_1"/>
    <property type="match status" value="1"/>
</dbReference>
<dbReference type="Proteomes" id="UP000248758">
    <property type="component" value="Chromosome 1"/>
</dbReference>
<keyword evidence="2" id="KW-0805">Transcription regulation</keyword>
<evidence type="ECO:0000256" key="3">
    <source>
        <dbReference type="ARBA" id="ARBA00023125"/>
    </source>
</evidence>
<dbReference type="AlphaFoldDB" id="A0A2X5NQ50"/>
<protein>
    <submittedName>
        <fullName evidence="6">HTH-type transcriptional regulator YofA</fullName>
    </submittedName>
</protein>
<evidence type="ECO:0000256" key="4">
    <source>
        <dbReference type="ARBA" id="ARBA00023163"/>
    </source>
</evidence>
<feature type="domain" description="HTH lysR-type" evidence="5">
    <location>
        <begin position="1"/>
        <end position="58"/>
    </location>
</feature>
<evidence type="ECO:0000259" key="5">
    <source>
        <dbReference type="PROSITE" id="PS50931"/>
    </source>
</evidence>
<evidence type="ECO:0000256" key="2">
    <source>
        <dbReference type="ARBA" id="ARBA00023015"/>
    </source>
</evidence>
<proteinExistence type="inferred from homology"/>
<reference evidence="6 7" key="1">
    <citation type="submission" date="2018-06" db="EMBL/GenBank/DDBJ databases">
        <authorList>
            <consortium name="Pathogen Informatics"/>
            <person name="Doyle S."/>
        </authorList>
    </citation>
    <scope>NUCLEOTIDE SEQUENCE [LARGE SCALE GENOMIC DNA]</scope>
    <source>
        <strain evidence="6 7">NCTC11468</strain>
    </source>
</reference>
<dbReference type="GO" id="GO:0003700">
    <property type="term" value="F:DNA-binding transcription factor activity"/>
    <property type="evidence" value="ECO:0007669"/>
    <property type="project" value="InterPro"/>
</dbReference>
<dbReference type="FunFam" id="1.10.10.10:FF:000001">
    <property type="entry name" value="LysR family transcriptional regulator"/>
    <property type="match status" value="1"/>
</dbReference>
<evidence type="ECO:0000313" key="6">
    <source>
        <dbReference type="EMBL" id="SQK75529.1"/>
    </source>
</evidence>
<accession>A0A2X5NQ50</accession>
<dbReference type="InterPro" id="IPR036390">
    <property type="entry name" value="WH_DNA-bd_sf"/>
</dbReference>
<keyword evidence="4" id="KW-0804">Transcription</keyword>